<dbReference type="InterPro" id="IPR013785">
    <property type="entry name" value="Aldolase_TIM"/>
</dbReference>
<sequence length="258" mass="28526">SSPDVMAQAARFVVDNFRPDILDINYGCPVPKVTKRGAGSAALKDLCLMDDISSSVVESVPDVPVTVKMRSGWNKESIVIPEAGERLEKIGVKAITLHPRTTVQSYLGQADWSLIKELKQTVSIPVFGNGDVSTPERVISMFEDTGCDAVMVGRGALGNPWFFRDALALLKGEPLPEKCTVSERVEMCQRHFDLLLENRGERWGMNLMRKHFGWYIRGFPGAAEFRQTLVTAQGLDEMKLELASLAKTEQRASPPVFA</sequence>
<keyword evidence="6" id="KW-0560">Oxidoreductase</keyword>
<evidence type="ECO:0000259" key="7">
    <source>
        <dbReference type="Pfam" id="PF01207"/>
    </source>
</evidence>
<keyword evidence="3" id="KW-0288">FMN</keyword>
<evidence type="ECO:0000256" key="5">
    <source>
        <dbReference type="ARBA" id="ARBA00022857"/>
    </source>
</evidence>
<keyword evidence="4" id="KW-0819">tRNA processing</keyword>
<dbReference type="PROSITE" id="PS01136">
    <property type="entry name" value="UPF0034"/>
    <property type="match status" value="1"/>
</dbReference>
<dbReference type="GO" id="GO:0050660">
    <property type="term" value="F:flavin adenine dinucleotide binding"/>
    <property type="evidence" value="ECO:0007669"/>
    <property type="project" value="InterPro"/>
</dbReference>
<comment type="cofactor">
    <cofactor evidence="1">
        <name>FMN</name>
        <dbReference type="ChEBI" id="CHEBI:58210"/>
    </cofactor>
</comment>
<feature type="domain" description="DUS-like FMN-binding" evidence="7">
    <location>
        <begin position="2"/>
        <end position="242"/>
    </location>
</feature>
<evidence type="ECO:0000256" key="4">
    <source>
        <dbReference type="ARBA" id="ARBA00022694"/>
    </source>
</evidence>
<dbReference type="InterPro" id="IPR024036">
    <property type="entry name" value="tRNA-dHydroUridine_Synthase_C"/>
</dbReference>
<evidence type="ECO:0000256" key="3">
    <source>
        <dbReference type="ARBA" id="ARBA00022643"/>
    </source>
</evidence>
<dbReference type="SUPFAM" id="SSF51395">
    <property type="entry name" value="FMN-linked oxidoreductases"/>
    <property type="match status" value="1"/>
</dbReference>
<dbReference type="PANTHER" id="PTHR45846:SF1">
    <property type="entry name" value="TRNA-DIHYDROURIDINE(47) SYNTHASE [NAD(P)(+)]-LIKE"/>
    <property type="match status" value="1"/>
</dbReference>
<dbReference type="Pfam" id="PF01207">
    <property type="entry name" value="Dus"/>
    <property type="match status" value="1"/>
</dbReference>
<evidence type="ECO:0000256" key="6">
    <source>
        <dbReference type="ARBA" id="ARBA00023002"/>
    </source>
</evidence>
<evidence type="ECO:0000256" key="2">
    <source>
        <dbReference type="ARBA" id="ARBA00022630"/>
    </source>
</evidence>
<reference evidence="8" key="1">
    <citation type="submission" date="2018-05" db="EMBL/GenBank/DDBJ databases">
        <authorList>
            <person name="Lanie J.A."/>
            <person name="Ng W.-L."/>
            <person name="Kazmierczak K.M."/>
            <person name="Andrzejewski T.M."/>
            <person name="Davidsen T.M."/>
            <person name="Wayne K.J."/>
            <person name="Tettelin H."/>
            <person name="Glass J.I."/>
            <person name="Rusch D."/>
            <person name="Podicherti R."/>
            <person name="Tsui H.-C.T."/>
            <person name="Winkler M.E."/>
        </authorList>
    </citation>
    <scope>NUCLEOTIDE SEQUENCE</scope>
</reference>
<organism evidence="8">
    <name type="scientific">marine metagenome</name>
    <dbReference type="NCBI Taxonomy" id="408172"/>
    <lineage>
        <taxon>unclassified sequences</taxon>
        <taxon>metagenomes</taxon>
        <taxon>ecological metagenomes</taxon>
    </lineage>
</organism>
<keyword evidence="2" id="KW-0285">Flavoprotein</keyword>
<dbReference type="PANTHER" id="PTHR45846">
    <property type="entry name" value="TRNA-DIHYDROURIDINE(47) SYNTHASE [NAD(P)(+)]-LIKE"/>
    <property type="match status" value="1"/>
</dbReference>
<dbReference type="InterPro" id="IPR035587">
    <property type="entry name" value="DUS-like_FMN-bd"/>
</dbReference>
<proteinExistence type="predicted"/>
<dbReference type="Gene3D" id="3.20.20.70">
    <property type="entry name" value="Aldolase class I"/>
    <property type="match status" value="1"/>
</dbReference>
<dbReference type="Gene3D" id="1.10.1200.80">
    <property type="entry name" value="Putative flavin oxidoreducatase, domain 2"/>
    <property type="match status" value="1"/>
</dbReference>
<dbReference type="GO" id="GO:0017150">
    <property type="term" value="F:tRNA dihydrouridine synthase activity"/>
    <property type="evidence" value="ECO:0007669"/>
    <property type="project" value="InterPro"/>
</dbReference>
<accession>A0A382JH21</accession>
<dbReference type="EMBL" id="UINC01073920">
    <property type="protein sequence ID" value="SVC10662.1"/>
    <property type="molecule type" value="Genomic_DNA"/>
</dbReference>
<gene>
    <name evidence="8" type="ORF">METZ01_LOCUS263516</name>
</gene>
<dbReference type="CDD" id="cd02801">
    <property type="entry name" value="DUS_like_FMN"/>
    <property type="match status" value="1"/>
</dbReference>
<dbReference type="InterPro" id="IPR018517">
    <property type="entry name" value="tRNA_hU_synthase_CS"/>
</dbReference>
<dbReference type="AlphaFoldDB" id="A0A382JH21"/>
<keyword evidence="5" id="KW-0521">NADP</keyword>
<name>A0A382JH21_9ZZZZ</name>
<dbReference type="GO" id="GO:0003723">
    <property type="term" value="F:RNA binding"/>
    <property type="evidence" value="ECO:0007669"/>
    <property type="project" value="TreeGrafter"/>
</dbReference>
<evidence type="ECO:0000313" key="8">
    <source>
        <dbReference type="EMBL" id="SVC10662.1"/>
    </source>
</evidence>
<evidence type="ECO:0000256" key="1">
    <source>
        <dbReference type="ARBA" id="ARBA00001917"/>
    </source>
</evidence>
<protein>
    <recommendedName>
        <fullName evidence="7">DUS-like FMN-binding domain-containing protein</fullName>
    </recommendedName>
</protein>
<feature type="non-terminal residue" evidence="8">
    <location>
        <position position="1"/>
    </location>
</feature>